<name>A0A444HQR2_RHILE</name>
<dbReference type="EMBL" id="WXXP01000010">
    <property type="protein sequence ID" value="NEK52263.1"/>
    <property type="molecule type" value="Genomic_DNA"/>
</dbReference>
<sequence>MVIGRCRVRNFWNAILDHSPPETSPTPQWHLDEHLFLMDMIAEPLPELQSDMAPEGRAIRARTLFRAVNGVVSISRSRGTILRHAGPISAGRIT</sequence>
<protein>
    <submittedName>
        <fullName evidence="1">Uncharacterized protein</fullName>
    </submittedName>
</protein>
<reference evidence="1 2" key="1">
    <citation type="submission" date="2020-01" db="EMBL/GenBank/DDBJ databases">
        <title>Rhizobium genotypes associated with high levels of biological nitrogen fixation by grain legumes in a temperate-maritime cropping system.</title>
        <authorList>
            <person name="Maluk M."/>
            <person name="Francesc Ferrando Molina F."/>
            <person name="Lopez Del Egido L."/>
            <person name="Lafos M."/>
            <person name="Langarica-Fuentes A."/>
            <person name="Gebre Yohannes G."/>
            <person name="Young M.W."/>
            <person name="Martin P."/>
            <person name="Gantlett R."/>
            <person name="Kenicer G."/>
            <person name="Hawes C."/>
            <person name="Begg G.S."/>
            <person name="Quilliam R.S."/>
            <person name="Squire G.R."/>
            <person name="Poole P.S."/>
            <person name="Young P.W."/>
            <person name="Iannetta P.M."/>
            <person name="James E.K."/>
        </authorList>
    </citation>
    <scope>NUCLEOTIDE SEQUENCE [LARGE SCALE GENOMIC DNA]</scope>
    <source>
        <strain evidence="1 2">JHI944</strain>
    </source>
</reference>
<dbReference type="Gene3D" id="1.10.357.10">
    <property type="entry name" value="Tetracycline Repressor, domain 2"/>
    <property type="match status" value="1"/>
</dbReference>
<dbReference type="AlphaFoldDB" id="A0A444HQR2"/>
<evidence type="ECO:0000313" key="1">
    <source>
        <dbReference type="EMBL" id="NEK52263.1"/>
    </source>
</evidence>
<gene>
    <name evidence="1" type="ORF">GUK36_22840</name>
</gene>
<evidence type="ECO:0000313" key="2">
    <source>
        <dbReference type="Proteomes" id="UP000471409"/>
    </source>
</evidence>
<comment type="caution">
    <text evidence="1">The sequence shown here is derived from an EMBL/GenBank/DDBJ whole genome shotgun (WGS) entry which is preliminary data.</text>
</comment>
<proteinExistence type="predicted"/>
<dbReference type="Proteomes" id="UP000471409">
    <property type="component" value="Unassembled WGS sequence"/>
</dbReference>
<accession>A0A444HQR2</accession>
<organism evidence="1 2">
    <name type="scientific">Rhizobium leguminosarum</name>
    <dbReference type="NCBI Taxonomy" id="384"/>
    <lineage>
        <taxon>Bacteria</taxon>
        <taxon>Pseudomonadati</taxon>
        <taxon>Pseudomonadota</taxon>
        <taxon>Alphaproteobacteria</taxon>
        <taxon>Hyphomicrobiales</taxon>
        <taxon>Rhizobiaceae</taxon>
        <taxon>Rhizobium/Agrobacterium group</taxon>
        <taxon>Rhizobium</taxon>
    </lineage>
</organism>